<keyword evidence="2" id="KW-1185">Reference proteome</keyword>
<gene>
    <name evidence="1" type="ORF">VSVS05_03204</name>
</gene>
<name>A0A1C7FE79_9VIBR</name>
<dbReference type="Proteomes" id="UP000092528">
    <property type="component" value="Chromosome 2"/>
</dbReference>
<organism evidence="1 2">
    <name type="scientific">Vibrio scophthalmi</name>
    <dbReference type="NCBI Taxonomy" id="45658"/>
    <lineage>
        <taxon>Bacteria</taxon>
        <taxon>Pseudomonadati</taxon>
        <taxon>Pseudomonadota</taxon>
        <taxon>Gammaproteobacteria</taxon>
        <taxon>Vibrionales</taxon>
        <taxon>Vibrionaceae</taxon>
        <taxon>Vibrio</taxon>
    </lineage>
</organism>
<dbReference type="AlphaFoldDB" id="A0A1C7FE79"/>
<dbReference type="RefSeq" id="WP_065546139.1">
    <property type="nucleotide sequence ID" value="NZ_CP016415.1"/>
</dbReference>
<dbReference type="EMBL" id="CP016415">
    <property type="protein sequence ID" value="ANU38242.1"/>
    <property type="molecule type" value="Genomic_DNA"/>
</dbReference>
<reference evidence="1 2" key="1">
    <citation type="submission" date="2016-07" db="EMBL/GenBank/DDBJ databases">
        <title>Genome sequencing of Vibrio scophthalmi strain VS-05, an isolated from Paralichthys olivaceus.</title>
        <authorList>
            <person name="Han H.-J."/>
        </authorList>
    </citation>
    <scope>NUCLEOTIDE SEQUENCE [LARGE SCALE GENOMIC DNA]</scope>
    <source>
        <strain evidence="1 2">VS-05</strain>
    </source>
</reference>
<protein>
    <submittedName>
        <fullName evidence="1">Uncharacterized protein</fullName>
    </submittedName>
</protein>
<evidence type="ECO:0000313" key="2">
    <source>
        <dbReference type="Proteomes" id="UP000092528"/>
    </source>
</evidence>
<accession>A0A1C7FE79</accession>
<sequence>MNSINLNKKNELKDLSVDAGLVAIETIIPHFGGIITRAIDRKQNQYELARIEQFTASLSKRVNGLEGKLSQYAQDHAFNELLYDIANHVKTLRGENIIHAHAGLFASALESGNTMDSEFALKILMGFTEHHLAVLYFMYSTDYSNAKSVKHSSENKVLEPLNVYLEFPIFSFTKQLPVVVQFWTLPSGENECDTSVIDATTIDYPSPILKKIANDLKNMGLATSPLYHSFESDPNASLYLCMTELGRWLVQISKHEN</sequence>
<proteinExistence type="predicted"/>
<evidence type="ECO:0000313" key="1">
    <source>
        <dbReference type="EMBL" id="ANU38242.1"/>
    </source>
</evidence>